<dbReference type="InterPro" id="IPR027417">
    <property type="entry name" value="P-loop_NTPase"/>
</dbReference>
<dbReference type="GO" id="GO:0005886">
    <property type="term" value="C:plasma membrane"/>
    <property type="evidence" value="ECO:0007669"/>
    <property type="project" value="UniProtKB-SubCell"/>
</dbReference>
<evidence type="ECO:0000256" key="10">
    <source>
        <dbReference type="ARBA" id="ARBA00022989"/>
    </source>
</evidence>
<evidence type="ECO:0000256" key="3">
    <source>
        <dbReference type="ARBA" id="ARBA00022448"/>
    </source>
</evidence>
<evidence type="ECO:0000256" key="13">
    <source>
        <dbReference type="SAM" id="MobiDB-lite"/>
    </source>
</evidence>
<organism evidence="17 18">
    <name type="scientific">Acanthaster planci</name>
    <name type="common">Crown-of-thorns starfish</name>
    <dbReference type="NCBI Taxonomy" id="133434"/>
    <lineage>
        <taxon>Eukaryota</taxon>
        <taxon>Metazoa</taxon>
        <taxon>Echinodermata</taxon>
        <taxon>Eleutherozoa</taxon>
        <taxon>Asterozoa</taxon>
        <taxon>Asteroidea</taxon>
        <taxon>Valvatacea</taxon>
        <taxon>Valvatida</taxon>
        <taxon>Acanthasteridae</taxon>
        <taxon>Acanthaster</taxon>
    </lineage>
</organism>
<dbReference type="SMART" id="SM00382">
    <property type="entry name" value="AAA"/>
    <property type="match status" value="2"/>
</dbReference>
<keyword evidence="4" id="KW-1003">Cell membrane</keyword>
<evidence type="ECO:0000256" key="9">
    <source>
        <dbReference type="ARBA" id="ARBA00022967"/>
    </source>
</evidence>
<feature type="region of interest" description="Disordered" evidence="13">
    <location>
        <begin position="32"/>
        <end position="64"/>
    </location>
</feature>
<dbReference type="InterPro" id="IPR011527">
    <property type="entry name" value="ABC1_TM_dom"/>
</dbReference>
<dbReference type="Gene3D" id="1.20.1560.10">
    <property type="entry name" value="ABC transporter type 1, transmembrane domain"/>
    <property type="match status" value="1"/>
</dbReference>
<comment type="subcellular location">
    <subcellularLocation>
        <location evidence="1">Cell membrane</location>
        <topology evidence="1">Multi-pass membrane protein</topology>
    </subcellularLocation>
</comment>
<reference evidence="18" key="1">
    <citation type="submission" date="2025-08" db="UniProtKB">
        <authorList>
            <consortium name="RefSeq"/>
        </authorList>
    </citation>
    <scope>IDENTIFICATION</scope>
</reference>
<dbReference type="GO" id="GO:0090374">
    <property type="term" value="P:oligopeptide export from mitochondrion"/>
    <property type="evidence" value="ECO:0007669"/>
    <property type="project" value="TreeGrafter"/>
</dbReference>
<dbReference type="PANTHER" id="PTHR43394:SF27">
    <property type="entry name" value="ATP-DEPENDENT TRANSLOCASE ABCB1-LIKE"/>
    <property type="match status" value="1"/>
</dbReference>
<evidence type="ECO:0000259" key="16">
    <source>
        <dbReference type="PROSITE" id="PS50929"/>
    </source>
</evidence>
<dbReference type="Gene3D" id="3.40.50.300">
    <property type="entry name" value="P-loop containing nucleotide triphosphate hydrolases"/>
    <property type="match status" value="2"/>
</dbReference>
<feature type="transmembrane region" description="Helical" evidence="14">
    <location>
        <begin position="407"/>
        <end position="425"/>
    </location>
</feature>
<dbReference type="OrthoDB" id="6500128at2759"/>
<evidence type="ECO:0000256" key="5">
    <source>
        <dbReference type="ARBA" id="ARBA00022692"/>
    </source>
</evidence>
<keyword evidence="11 14" id="KW-0472">Membrane</keyword>
<dbReference type="GO" id="GO:0005743">
    <property type="term" value="C:mitochondrial inner membrane"/>
    <property type="evidence" value="ECO:0007669"/>
    <property type="project" value="TreeGrafter"/>
</dbReference>
<feature type="transmembrane region" description="Helical" evidence="14">
    <location>
        <begin position="266"/>
        <end position="285"/>
    </location>
</feature>
<keyword evidence="6" id="KW-0677">Repeat</keyword>
<gene>
    <name evidence="18" type="primary">LOC110975142</name>
</gene>
<evidence type="ECO:0000256" key="12">
    <source>
        <dbReference type="ARBA" id="ARBA00023180"/>
    </source>
</evidence>
<dbReference type="RefSeq" id="XP_022082997.1">
    <property type="nucleotide sequence ID" value="XM_022227305.1"/>
</dbReference>
<feature type="compositionally biased region" description="Basic and acidic residues" evidence="13">
    <location>
        <begin position="94"/>
        <end position="107"/>
    </location>
</feature>
<dbReference type="PROSITE" id="PS50929">
    <property type="entry name" value="ABC_TM1F"/>
    <property type="match status" value="2"/>
</dbReference>
<dbReference type="Pfam" id="PF00664">
    <property type="entry name" value="ABC_membrane"/>
    <property type="match status" value="2"/>
</dbReference>
<dbReference type="CDD" id="cd03249">
    <property type="entry name" value="ABC_MTABC3_MDL1_MDL2"/>
    <property type="match status" value="2"/>
</dbReference>
<dbReference type="GO" id="GO:0005524">
    <property type="term" value="F:ATP binding"/>
    <property type="evidence" value="ECO:0007669"/>
    <property type="project" value="UniProtKB-KW"/>
</dbReference>
<dbReference type="InterPro" id="IPR036640">
    <property type="entry name" value="ABC1_TM_sf"/>
</dbReference>
<feature type="region of interest" description="Disordered" evidence="13">
    <location>
        <begin position="76"/>
        <end position="107"/>
    </location>
</feature>
<feature type="transmembrane region" description="Helical" evidence="14">
    <location>
        <begin position="372"/>
        <end position="392"/>
    </location>
</feature>
<feature type="transmembrane region" description="Helical" evidence="14">
    <location>
        <begin position="948"/>
        <end position="968"/>
    </location>
</feature>
<keyword evidence="7" id="KW-0547">Nucleotide-binding</keyword>
<feature type="transmembrane region" description="Helical" evidence="14">
    <location>
        <begin position="1086"/>
        <end position="1109"/>
    </location>
</feature>
<feature type="domain" description="ABC transmembrane type-1" evidence="16">
    <location>
        <begin position="825"/>
        <end position="1115"/>
    </location>
</feature>
<dbReference type="InterPro" id="IPR003593">
    <property type="entry name" value="AAA+_ATPase"/>
</dbReference>
<dbReference type="FunFam" id="1.20.1560.10:FF:000018">
    <property type="entry name" value="ATP-binding cassette subfamily B member 11"/>
    <property type="match status" value="1"/>
</dbReference>
<dbReference type="FunFam" id="1.20.1560.10:FF:000046">
    <property type="entry name" value="ATP-binding cassette subfamily B member 11"/>
    <property type="match status" value="1"/>
</dbReference>
<dbReference type="Proteomes" id="UP000694845">
    <property type="component" value="Unplaced"/>
</dbReference>
<dbReference type="SUPFAM" id="SSF52540">
    <property type="entry name" value="P-loop containing nucleoside triphosphate hydrolases"/>
    <property type="match status" value="2"/>
</dbReference>
<dbReference type="PROSITE" id="PS00211">
    <property type="entry name" value="ABC_TRANSPORTER_1"/>
    <property type="match status" value="2"/>
</dbReference>
<feature type="transmembrane region" description="Helical" evidence="14">
    <location>
        <begin position="127"/>
        <end position="151"/>
    </location>
</feature>
<dbReference type="InterPro" id="IPR017871">
    <property type="entry name" value="ABC_transporter-like_CS"/>
</dbReference>
<dbReference type="GO" id="GO:0016887">
    <property type="term" value="F:ATP hydrolysis activity"/>
    <property type="evidence" value="ECO:0007669"/>
    <property type="project" value="InterPro"/>
</dbReference>
<evidence type="ECO:0000256" key="2">
    <source>
        <dbReference type="ARBA" id="ARBA00007577"/>
    </source>
</evidence>
<feature type="transmembrane region" description="Helical" evidence="14">
    <location>
        <begin position="291"/>
        <end position="312"/>
    </location>
</feature>
<feature type="transmembrane region" description="Helical" evidence="14">
    <location>
        <begin position="187"/>
        <end position="212"/>
    </location>
</feature>
<dbReference type="CDD" id="cd18577">
    <property type="entry name" value="ABC_6TM_Pgp_ABCB1_D1_like"/>
    <property type="match status" value="1"/>
</dbReference>
<sequence>MCRTVILLSPSQYTELSQIMSTRTIEVKAADPQDMTAEEPQTWAANNAAPPSEPPPPYNSVEVDFATASNGKTAAAPLKMGKVAENGNSPKRKGSQEGEGKEKKEKKEEIKPVSIIRLYRFASALDILITLCAVGFSIAQGVSFPLLLLYFGDITDAFIGSGNLGGSLPANTTVPPGFYEDQFLNEIVRFCAIYAILGGAMMVVAYFSHSLWNTTASRQMFKIRQRFFAAILRQEIGWFDTHESGELNTRLSDDVQKIKDGIGDKVGQTLYLLTVFVAGLVLGFVKSWKLTLVILAISPLVILSAGIMTKVLQSFSQKELDSYAKAGAIAEEVLSSIRTVVAFGGQEKEVDRYSVRLSEAKNQGIKRNTAQAAGIGIVYLVMFGAYGLAFWYGTTLFLSAELEPGDILVVFFSVLFGAFSLGQAGPNIGNISQARGAAAAVWKIIDQVPSIDSSSEKGLKPDSLTGDISFESVHFFYPSRPEVKVLNGLDLEVKRGQTVALVGSSGCGKSTTIQLIQRFYDAAQGTVRIDGNDIKDLNVKWLRQHTGVVSQEPILFGCSIEENIRYGRMDVTMEEIMTAAKEANAHDFISALPQGYETLVGERGAQLSGGQKQRVAIARALVRNPKILLLDEATSALDTESEGTVQAALDKAQSGRTTVVIAHRLSTIRNADVICAFKDGLVVERGTHAELMALEGGVYQQLVYMQSRKEEKPEEGEKSEDDLDDDDKEEEEEIKKETPKKSGVVINDKREKDVEGAALMDSARADTPGTPHARTSSFKGLKRMASTVSTHSKEGEEEEDEKEVLKAFSAGRIMKLNAPEWFYILVGSIAAGINGAVQPAFAVVFSRILEVYSLDKVTQLDEINRRTTLYCLLFAGLGIVTMAASLVQGAALGKSGEELTIRLRHMAFKAMLRQEIGWFDDKKNSTGALTTRLATEASQVQGATGARIGVMMQSICNIGVAIIIAFIYGWQLTLLVLAFLPFIAIAGAIEWQLVQSSSQQDKDALEISGKIATEAIENIRTVASLTREETFYKNYVSLLVGPHKTNMKRAQASGLAYGLSQGIIFFAYAAAFRLGGHLVLIGEMEFQNVFLVFSAIIFGGFALGGATALAPDYSKAKFACANMFRLMDREPLIDAYSTEGDTLDHYNPEVAFEDVRFRYPTRLDVPVLRGLTVSVKPGETLALVGSSGCGKSTSIQLLEKFYNPRSGTVLLDGHGLDTLNLQWLRAQIGLVSQEPVLFDRTIADNIAYGDNSREVPMTEVIEAAKKSNIHEFIASLPAGYETKVGEKGTQLSGGQKQRVAIARALVRNPKILLLDEATSALDTESEKVVQAALDEAKKGRTCITIAHRLSTIHDAEKIVVIRHGKVAEMGRHEDLMQLQGQYHSLYTKQDLQH</sequence>
<evidence type="ECO:0000313" key="17">
    <source>
        <dbReference type="Proteomes" id="UP000694845"/>
    </source>
</evidence>
<dbReference type="PROSITE" id="PS50893">
    <property type="entry name" value="ABC_TRANSPORTER_2"/>
    <property type="match status" value="2"/>
</dbReference>
<dbReference type="GO" id="GO:0015421">
    <property type="term" value="F:ABC-type oligopeptide transporter activity"/>
    <property type="evidence" value="ECO:0007669"/>
    <property type="project" value="TreeGrafter"/>
</dbReference>
<feature type="transmembrane region" description="Helical" evidence="14">
    <location>
        <begin position="974"/>
        <end position="994"/>
    </location>
</feature>
<dbReference type="CDD" id="cd18578">
    <property type="entry name" value="ABC_6TM_Pgp_ABCB1_D2_like"/>
    <property type="match status" value="1"/>
</dbReference>
<keyword evidence="12" id="KW-0325">Glycoprotein</keyword>
<evidence type="ECO:0000256" key="11">
    <source>
        <dbReference type="ARBA" id="ARBA00023136"/>
    </source>
</evidence>
<dbReference type="InterPro" id="IPR003439">
    <property type="entry name" value="ABC_transporter-like_ATP-bd"/>
</dbReference>
<keyword evidence="5 14" id="KW-0812">Transmembrane</keyword>
<accession>A0A8B7XS30</accession>
<proteinExistence type="inferred from homology"/>
<feature type="region of interest" description="Disordered" evidence="13">
    <location>
        <begin position="707"/>
        <end position="800"/>
    </location>
</feature>
<evidence type="ECO:0000313" key="18">
    <source>
        <dbReference type="RefSeq" id="XP_022082997.1"/>
    </source>
</evidence>
<evidence type="ECO:0000259" key="15">
    <source>
        <dbReference type="PROSITE" id="PS50893"/>
    </source>
</evidence>
<evidence type="ECO:0000256" key="4">
    <source>
        <dbReference type="ARBA" id="ARBA00022475"/>
    </source>
</evidence>
<evidence type="ECO:0000256" key="14">
    <source>
        <dbReference type="SAM" id="Phobius"/>
    </source>
</evidence>
<dbReference type="SUPFAM" id="SSF90123">
    <property type="entry name" value="ABC transporter transmembrane region"/>
    <property type="match status" value="2"/>
</dbReference>
<keyword evidence="3" id="KW-0813">Transport</keyword>
<keyword evidence="9" id="KW-1278">Translocase</keyword>
<dbReference type="KEGG" id="aplc:110975142"/>
<evidence type="ECO:0000256" key="6">
    <source>
        <dbReference type="ARBA" id="ARBA00022737"/>
    </source>
</evidence>
<feature type="transmembrane region" description="Helical" evidence="14">
    <location>
        <begin position="867"/>
        <end position="887"/>
    </location>
</feature>
<feature type="compositionally biased region" description="Acidic residues" evidence="13">
    <location>
        <begin position="717"/>
        <end position="732"/>
    </location>
</feature>
<feature type="domain" description="ABC transmembrane type-1" evidence="16">
    <location>
        <begin position="133"/>
        <end position="433"/>
    </location>
</feature>
<feature type="transmembrane region" description="Helical" evidence="14">
    <location>
        <begin position="1054"/>
        <end position="1074"/>
    </location>
</feature>
<evidence type="ECO:0000256" key="8">
    <source>
        <dbReference type="ARBA" id="ARBA00022840"/>
    </source>
</evidence>
<dbReference type="PANTHER" id="PTHR43394">
    <property type="entry name" value="ATP-DEPENDENT PERMEASE MDL1, MITOCHONDRIAL"/>
    <property type="match status" value="1"/>
</dbReference>
<dbReference type="FunFam" id="3.40.50.300:FF:000479">
    <property type="entry name" value="Multidrug resistance protein 1A"/>
    <property type="match status" value="2"/>
</dbReference>
<keyword evidence="17" id="KW-1185">Reference proteome</keyword>
<keyword evidence="8" id="KW-0067">ATP-binding</keyword>
<evidence type="ECO:0000256" key="1">
    <source>
        <dbReference type="ARBA" id="ARBA00004651"/>
    </source>
</evidence>
<feature type="compositionally biased region" description="Basic and acidic residues" evidence="13">
    <location>
        <begin position="707"/>
        <end position="716"/>
    </location>
</feature>
<name>A0A8B7XS30_ACAPL</name>
<dbReference type="GeneID" id="110975142"/>
<comment type="similarity">
    <text evidence="2">Belongs to the ABC transporter superfamily. ABCB family. Multidrug resistance exporter (TC 3.A.1.201) subfamily.</text>
</comment>
<protein>
    <submittedName>
        <fullName evidence="18">Multidrug resistance protein 1A-like isoform X1</fullName>
    </submittedName>
</protein>
<feature type="domain" description="ABC transporter" evidence="15">
    <location>
        <begin position="1150"/>
        <end position="1388"/>
    </location>
</feature>
<keyword evidence="10 14" id="KW-1133">Transmembrane helix</keyword>
<feature type="domain" description="ABC transporter" evidence="15">
    <location>
        <begin position="468"/>
        <end position="704"/>
    </location>
</feature>
<dbReference type="Pfam" id="PF00005">
    <property type="entry name" value="ABC_tran"/>
    <property type="match status" value="2"/>
</dbReference>
<evidence type="ECO:0000256" key="7">
    <source>
        <dbReference type="ARBA" id="ARBA00022741"/>
    </source>
</evidence>
<dbReference type="InterPro" id="IPR039421">
    <property type="entry name" value="Type_1_exporter"/>
</dbReference>